<sequence>MAKMMKYITIVAVFLMLSGCSLIPWYHSTTMTVKVDMSKDANDKQPITMLISQPADQKNFVTADYATISQSALDQGVTRYVFMPDQGAQKISLDVSDTPVAIYFILKHQPVSGWKYYIEKPQGESVSFTINQFSVKKDS</sequence>
<evidence type="ECO:0000313" key="2">
    <source>
        <dbReference type="EMBL" id="GGG04624.1"/>
    </source>
</evidence>
<proteinExistence type="predicted"/>
<dbReference type="Pfam" id="PF22361">
    <property type="entry name" value="IglE_N"/>
    <property type="match status" value="1"/>
</dbReference>
<evidence type="ECO:0000259" key="1">
    <source>
        <dbReference type="Pfam" id="PF22361"/>
    </source>
</evidence>
<feature type="domain" description="Type VI lipoprotein IgE-like C-terminal" evidence="1">
    <location>
        <begin position="48"/>
        <end position="130"/>
    </location>
</feature>
<dbReference type="EMBL" id="BMJS01000032">
    <property type="protein sequence ID" value="GGG04624.1"/>
    <property type="molecule type" value="Genomic_DNA"/>
</dbReference>
<dbReference type="Proteomes" id="UP000636949">
    <property type="component" value="Unassembled WGS sequence"/>
</dbReference>
<accession>A0A8J3E9W4</accession>
<evidence type="ECO:0000313" key="3">
    <source>
        <dbReference type="Proteomes" id="UP000636949"/>
    </source>
</evidence>
<name>A0A8J3E9W4_9GAMM</name>
<gene>
    <name evidence="2" type="ORF">GCM10010995_22560</name>
</gene>
<protein>
    <recommendedName>
        <fullName evidence="1">Type VI lipoprotein IgE-like C-terminal domain-containing protein</fullName>
    </recommendedName>
</protein>
<dbReference type="PROSITE" id="PS51257">
    <property type="entry name" value="PROKAR_LIPOPROTEIN"/>
    <property type="match status" value="1"/>
</dbReference>
<keyword evidence="3" id="KW-1185">Reference proteome</keyword>
<dbReference type="OrthoDB" id="5623507at2"/>
<dbReference type="AlphaFoldDB" id="A0A8J3E9W4"/>
<reference evidence="2" key="2">
    <citation type="submission" date="2020-09" db="EMBL/GenBank/DDBJ databases">
        <authorList>
            <person name="Sun Q."/>
            <person name="Zhou Y."/>
        </authorList>
    </citation>
    <scope>NUCLEOTIDE SEQUENCE</scope>
    <source>
        <strain evidence="2">CGMCC 1.15758</strain>
    </source>
</reference>
<reference evidence="2" key="1">
    <citation type="journal article" date="2014" name="Int. J. Syst. Evol. Microbiol.">
        <title>Complete genome sequence of Corynebacterium casei LMG S-19264T (=DSM 44701T), isolated from a smear-ripened cheese.</title>
        <authorList>
            <consortium name="US DOE Joint Genome Institute (JGI-PGF)"/>
            <person name="Walter F."/>
            <person name="Albersmeier A."/>
            <person name="Kalinowski J."/>
            <person name="Ruckert C."/>
        </authorList>
    </citation>
    <scope>NUCLEOTIDE SEQUENCE</scope>
    <source>
        <strain evidence="2">CGMCC 1.15758</strain>
    </source>
</reference>
<comment type="caution">
    <text evidence="2">The sequence shown here is derived from an EMBL/GenBank/DDBJ whole genome shotgun (WGS) entry which is preliminary data.</text>
</comment>
<dbReference type="InterPro" id="IPR054378">
    <property type="entry name" value="IgE-like_C"/>
</dbReference>
<dbReference type="NCBIfam" id="NF041245">
    <property type="entry name" value="T6SS_IglE"/>
    <property type="match status" value="1"/>
</dbReference>
<dbReference type="RefSeq" id="WP_117003585.1">
    <property type="nucleotide sequence ID" value="NZ_BMJS01000032.1"/>
</dbReference>
<organism evidence="2 3">
    <name type="scientific">Cysteiniphilum litorale</name>
    <dbReference type="NCBI Taxonomy" id="2056700"/>
    <lineage>
        <taxon>Bacteria</taxon>
        <taxon>Pseudomonadati</taxon>
        <taxon>Pseudomonadota</taxon>
        <taxon>Gammaproteobacteria</taxon>
        <taxon>Thiotrichales</taxon>
        <taxon>Fastidiosibacteraceae</taxon>
        <taxon>Cysteiniphilum</taxon>
    </lineage>
</organism>